<dbReference type="EMBL" id="GGEC01064007">
    <property type="protein sequence ID" value="MBX44491.1"/>
    <property type="molecule type" value="Transcribed_RNA"/>
</dbReference>
<accession>A0A2P2NPY8</accession>
<dbReference type="AlphaFoldDB" id="A0A2P2NPY8"/>
<reference evidence="1" key="1">
    <citation type="submission" date="2018-02" db="EMBL/GenBank/DDBJ databases">
        <title>Rhizophora mucronata_Transcriptome.</title>
        <authorList>
            <person name="Meera S.P."/>
            <person name="Sreeshan A."/>
            <person name="Augustine A."/>
        </authorList>
    </citation>
    <scope>NUCLEOTIDE SEQUENCE</scope>
    <source>
        <tissue evidence="1">Leaf</tissue>
    </source>
</reference>
<sequence length="49" mass="5563">MGTIRAHKQMKITTCLHNNKSSSNSQTIAQILATRFLLKEFTIQMGKQL</sequence>
<protein>
    <submittedName>
        <fullName evidence="1">Uncharacterized protein</fullName>
    </submittedName>
</protein>
<name>A0A2P2NPY8_RHIMU</name>
<proteinExistence type="predicted"/>
<organism evidence="1">
    <name type="scientific">Rhizophora mucronata</name>
    <name type="common">Asiatic mangrove</name>
    <dbReference type="NCBI Taxonomy" id="61149"/>
    <lineage>
        <taxon>Eukaryota</taxon>
        <taxon>Viridiplantae</taxon>
        <taxon>Streptophyta</taxon>
        <taxon>Embryophyta</taxon>
        <taxon>Tracheophyta</taxon>
        <taxon>Spermatophyta</taxon>
        <taxon>Magnoliopsida</taxon>
        <taxon>eudicotyledons</taxon>
        <taxon>Gunneridae</taxon>
        <taxon>Pentapetalae</taxon>
        <taxon>rosids</taxon>
        <taxon>fabids</taxon>
        <taxon>Malpighiales</taxon>
        <taxon>Rhizophoraceae</taxon>
        <taxon>Rhizophora</taxon>
    </lineage>
</organism>
<evidence type="ECO:0000313" key="1">
    <source>
        <dbReference type="EMBL" id="MBX44491.1"/>
    </source>
</evidence>